<dbReference type="CDD" id="cd05466">
    <property type="entry name" value="PBP2_LTTR_substrate"/>
    <property type="match status" value="1"/>
</dbReference>
<comment type="caution">
    <text evidence="6">The sequence shown here is derived from an EMBL/GenBank/DDBJ whole genome shotgun (WGS) entry which is preliminary data.</text>
</comment>
<comment type="similarity">
    <text evidence="1">Belongs to the LysR transcriptional regulatory family.</text>
</comment>
<evidence type="ECO:0000259" key="5">
    <source>
        <dbReference type="PROSITE" id="PS50931"/>
    </source>
</evidence>
<keyword evidence="4" id="KW-0804">Transcription</keyword>
<dbReference type="InterPro" id="IPR036388">
    <property type="entry name" value="WH-like_DNA-bd_sf"/>
</dbReference>
<name>A0ABS5PKA7_9FIRM</name>
<dbReference type="SUPFAM" id="SSF46785">
    <property type="entry name" value="Winged helix' DNA-binding domain"/>
    <property type="match status" value="1"/>
</dbReference>
<dbReference type="InterPro" id="IPR005119">
    <property type="entry name" value="LysR_subst-bd"/>
</dbReference>
<dbReference type="PRINTS" id="PR00039">
    <property type="entry name" value="HTHLYSR"/>
</dbReference>
<sequence>MEIRDLYSFKEIIKTGSFSKAAKQLGYTQSTISTHIQRLEMHYGEKLFDRIGRTIQLTTFGQDLNAEIDVLLSRFEAVESFHMKEEKIEGTIRIGAPDSLMMYKLYKIIYAYKQRYPLVNIIITGGLCPDLRKQVAAGTLDLCMMLQPLYEYEHLTVHALKRESFSLIFPPGHVEPYLPSSKQMVILAEEGCTYREVFISYLSSHGYHAANIIETGSVEAIKKYVIDGLGVSYVPNYAILEERTKKQVVAVDYESDLEFYTQLLYHKKKWQSPAIQYLIKMILSDDHD</sequence>
<keyword evidence="2" id="KW-0805">Transcription regulation</keyword>
<dbReference type="InterPro" id="IPR000847">
    <property type="entry name" value="LysR_HTH_N"/>
</dbReference>
<reference evidence="6 7" key="1">
    <citation type="submission" date="2021-05" db="EMBL/GenBank/DDBJ databases">
        <title>Fusibacter ferrireducens sp. nov., an anaerobic, sulfur- and Fe-reducing bacterium isolated from the mangrove sediment.</title>
        <authorList>
            <person name="Qiu D."/>
        </authorList>
    </citation>
    <scope>NUCLEOTIDE SEQUENCE [LARGE SCALE GENOMIC DNA]</scope>
    <source>
        <strain evidence="6 7">DSM 12116</strain>
    </source>
</reference>
<dbReference type="Proteomes" id="UP000746471">
    <property type="component" value="Unassembled WGS sequence"/>
</dbReference>
<keyword evidence="7" id="KW-1185">Reference proteome</keyword>
<organism evidence="6 7">
    <name type="scientific">Fusibacter paucivorans</name>
    <dbReference type="NCBI Taxonomy" id="76009"/>
    <lineage>
        <taxon>Bacteria</taxon>
        <taxon>Bacillati</taxon>
        <taxon>Bacillota</taxon>
        <taxon>Clostridia</taxon>
        <taxon>Eubacteriales</taxon>
        <taxon>Eubacteriales Family XII. Incertae Sedis</taxon>
        <taxon>Fusibacter</taxon>
    </lineage>
</organism>
<gene>
    <name evidence="6" type="ORF">KHM83_01330</name>
</gene>
<dbReference type="RefSeq" id="WP_213235101.1">
    <property type="nucleotide sequence ID" value="NZ_JAHBCL010000002.1"/>
</dbReference>
<dbReference type="PANTHER" id="PTHR30126:SF100">
    <property type="entry name" value="LYSR-FAMILY TRANSCRIPTIONAL REGULATOR"/>
    <property type="match status" value="1"/>
</dbReference>
<dbReference type="InterPro" id="IPR036390">
    <property type="entry name" value="WH_DNA-bd_sf"/>
</dbReference>
<dbReference type="PANTHER" id="PTHR30126">
    <property type="entry name" value="HTH-TYPE TRANSCRIPTIONAL REGULATOR"/>
    <property type="match status" value="1"/>
</dbReference>
<dbReference type="SUPFAM" id="SSF53850">
    <property type="entry name" value="Periplasmic binding protein-like II"/>
    <property type="match status" value="1"/>
</dbReference>
<evidence type="ECO:0000313" key="7">
    <source>
        <dbReference type="Proteomes" id="UP000746471"/>
    </source>
</evidence>
<dbReference type="PROSITE" id="PS50931">
    <property type="entry name" value="HTH_LYSR"/>
    <property type="match status" value="1"/>
</dbReference>
<evidence type="ECO:0000256" key="2">
    <source>
        <dbReference type="ARBA" id="ARBA00023015"/>
    </source>
</evidence>
<protein>
    <submittedName>
        <fullName evidence="6">LysR family transcriptional regulator</fullName>
    </submittedName>
</protein>
<dbReference type="Pfam" id="PF03466">
    <property type="entry name" value="LysR_substrate"/>
    <property type="match status" value="1"/>
</dbReference>
<evidence type="ECO:0000313" key="6">
    <source>
        <dbReference type="EMBL" id="MBS7525312.1"/>
    </source>
</evidence>
<dbReference type="EMBL" id="JAHBCL010000002">
    <property type="protein sequence ID" value="MBS7525312.1"/>
    <property type="molecule type" value="Genomic_DNA"/>
</dbReference>
<feature type="domain" description="HTH lysR-type" evidence="5">
    <location>
        <begin position="1"/>
        <end position="58"/>
    </location>
</feature>
<evidence type="ECO:0000256" key="1">
    <source>
        <dbReference type="ARBA" id="ARBA00009437"/>
    </source>
</evidence>
<accession>A0ABS5PKA7</accession>
<keyword evidence="3" id="KW-0238">DNA-binding</keyword>
<dbReference type="Pfam" id="PF00126">
    <property type="entry name" value="HTH_1"/>
    <property type="match status" value="1"/>
</dbReference>
<dbReference type="Gene3D" id="3.40.190.290">
    <property type="match status" value="1"/>
</dbReference>
<evidence type="ECO:0000256" key="3">
    <source>
        <dbReference type="ARBA" id="ARBA00023125"/>
    </source>
</evidence>
<evidence type="ECO:0000256" key="4">
    <source>
        <dbReference type="ARBA" id="ARBA00023163"/>
    </source>
</evidence>
<proteinExistence type="inferred from homology"/>
<dbReference type="Gene3D" id="1.10.10.10">
    <property type="entry name" value="Winged helix-like DNA-binding domain superfamily/Winged helix DNA-binding domain"/>
    <property type="match status" value="1"/>
</dbReference>